<evidence type="ECO:0000256" key="5">
    <source>
        <dbReference type="ARBA" id="ARBA00023251"/>
    </source>
</evidence>
<reference evidence="10" key="1">
    <citation type="journal article" date="2019" name="Int. J. Syst. Evol. Microbiol.">
        <title>The Global Catalogue of Microorganisms (GCM) 10K type strain sequencing project: providing services to taxonomists for standard genome sequencing and annotation.</title>
        <authorList>
            <consortium name="The Broad Institute Genomics Platform"/>
            <consortium name="The Broad Institute Genome Sequencing Center for Infectious Disease"/>
            <person name="Wu L."/>
            <person name="Ma J."/>
        </authorList>
    </citation>
    <scope>NUCLEOTIDE SEQUENCE [LARGE SCALE GENOMIC DNA]</scope>
    <source>
        <strain evidence="10">JCM 17925</strain>
    </source>
</reference>
<evidence type="ECO:0000256" key="4">
    <source>
        <dbReference type="ARBA" id="ARBA00022801"/>
    </source>
</evidence>
<protein>
    <recommendedName>
        <fullName evidence="3 6">Beta-lactamase</fullName>
        <ecNumber evidence="3 6">3.5.2.6</ecNumber>
    </recommendedName>
</protein>
<feature type="signal peptide" evidence="7">
    <location>
        <begin position="1"/>
        <end position="18"/>
    </location>
</feature>
<dbReference type="RefSeq" id="WP_345268372.1">
    <property type="nucleotide sequence ID" value="NZ_BAABHB010000005.1"/>
</dbReference>
<keyword evidence="4 6" id="KW-0378">Hydrolase</keyword>
<dbReference type="SUPFAM" id="SSF56601">
    <property type="entry name" value="beta-lactamase/transpeptidase-like"/>
    <property type="match status" value="1"/>
</dbReference>
<dbReference type="EMBL" id="BAABHB010000005">
    <property type="protein sequence ID" value="GAA4407990.1"/>
    <property type="molecule type" value="Genomic_DNA"/>
</dbReference>
<dbReference type="Pfam" id="PF13354">
    <property type="entry name" value="Beta-lactamase2"/>
    <property type="match status" value="1"/>
</dbReference>
<dbReference type="InterPro" id="IPR000871">
    <property type="entry name" value="Beta-lactam_class-A"/>
</dbReference>
<sequence>MKPHHLLLTLLLSYPLFAQSPLQTQLKQIAQTANGRVGIAATVIETGKSVALHGNERFPMQSVYKLPISMAVLQQVDKGRLKLDQRVKVKTSDFVTPGQHSPIRDKYPNGTELSLSELLRYNVSESDGTACDVLLRLIGGPKVVMQYLHSLGVKHMIVANTEKEIGSDNAVQYQNWSTPTDAVLLLKALQEGRTLAESSRGLLFRWITETPTGVRRIKALLPKGTVVAHKTGSSGTVNGVTAATNNIGLVTLPNGHHIAIAVFVSDAKADESVRDKVIARAAQAVYDAWSPAILK</sequence>
<evidence type="ECO:0000256" key="2">
    <source>
        <dbReference type="ARBA" id="ARBA00009009"/>
    </source>
</evidence>
<evidence type="ECO:0000259" key="8">
    <source>
        <dbReference type="Pfam" id="PF13354"/>
    </source>
</evidence>
<dbReference type="PANTHER" id="PTHR35333">
    <property type="entry name" value="BETA-LACTAMASE"/>
    <property type="match status" value="1"/>
</dbReference>
<evidence type="ECO:0000256" key="7">
    <source>
        <dbReference type="SAM" id="SignalP"/>
    </source>
</evidence>
<comment type="caution">
    <text evidence="9">The sequence shown here is derived from an EMBL/GenBank/DDBJ whole genome shotgun (WGS) entry which is preliminary data.</text>
</comment>
<dbReference type="EC" id="3.5.2.6" evidence="3 6"/>
<keyword evidence="7" id="KW-0732">Signal</keyword>
<comment type="catalytic activity">
    <reaction evidence="1 6">
        <text>a beta-lactam + H2O = a substituted beta-amino acid</text>
        <dbReference type="Rhea" id="RHEA:20401"/>
        <dbReference type="ChEBI" id="CHEBI:15377"/>
        <dbReference type="ChEBI" id="CHEBI:35627"/>
        <dbReference type="ChEBI" id="CHEBI:140347"/>
        <dbReference type="EC" id="3.5.2.6"/>
    </reaction>
</comment>
<feature type="domain" description="Beta-lactamase class A catalytic" evidence="8">
    <location>
        <begin position="38"/>
        <end position="264"/>
    </location>
</feature>
<dbReference type="PROSITE" id="PS00146">
    <property type="entry name" value="BETA_LACTAMASE_A"/>
    <property type="match status" value="1"/>
</dbReference>
<accession>A0ABP8KJT0</accession>
<organism evidence="9 10">
    <name type="scientific">Nibrella viscosa</name>
    <dbReference type="NCBI Taxonomy" id="1084524"/>
    <lineage>
        <taxon>Bacteria</taxon>
        <taxon>Pseudomonadati</taxon>
        <taxon>Bacteroidota</taxon>
        <taxon>Cytophagia</taxon>
        <taxon>Cytophagales</taxon>
        <taxon>Spirosomataceae</taxon>
        <taxon>Nibrella</taxon>
    </lineage>
</organism>
<evidence type="ECO:0000313" key="10">
    <source>
        <dbReference type="Proteomes" id="UP001500936"/>
    </source>
</evidence>
<feature type="chain" id="PRO_5046257126" description="Beta-lactamase" evidence="7">
    <location>
        <begin position="19"/>
        <end position="295"/>
    </location>
</feature>
<evidence type="ECO:0000256" key="6">
    <source>
        <dbReference type="RuleBase" id="RU361140"/>
    </source>
</evidence>
<dbReference type="NCBIfam" id="NF012099">
    <property type="entry name" value="SubclassA2"/>
    <property type="match status" value="1"/>
</dbReference>
<dbReference type="InterPro" id="IPR023650">
    <property type="entry name" value="Beta-lactam_class-A_AS"/>
</dbReference>
<comment type="similarity">
    <text evidence="2 6">Belongs to the class-A beta-lactamase family.</text>
</comment>
<name>A0ABP8KJT0_9BACT</name>
<dbReference type="InterPro" id="IPR045155">
    <property type="entry name" value="Beta-lactam_cat"/>
</dbReference>
<evidence type="ECO:0000256" key="3">
    <source>
        <dbReference type="ARBA" id="ARBA00012865"/>
    </source>
</evidence>
<gene>
    <name evidence="9" type="ORF">GCM10023187_29260</name>
</gene>
<dbReference type="InterPro" id="IPR012338">
    <property type="entry name" value="Beta-lactam/transpept-like"/>
</dbReference>
<dbReference type="PANTHER" id="PTHR35333:SF3">
    <property type="entry name" value="BETA-LACTAMASE-TYPE TRANSPEPTIDASE FOLD CONTAINING PROTEIN"/>
    <property type="match status" value="1"/>
</dbReference>
<dbReference type="Proteomes" id="UP001500936">
    <property type="component" value="Unassembled WGS sequence"/>
</dbReference>
<keyword evidence="10" id="KW-1185">Reference proteome</keyword>
<evidence type="ECO:0000313" key="9">
    <source>
        <dbReference type="EMBL" id="GAA4407990.1"/>
    </source>
</evidence>
<proteinExistence type="inferred from homology"/>
<dbReference type="Gene3D" id="3.40.710.10">
    <property type="entry name" value="DD-peptidase/beta-lactamase superfamily"/>
    <property type="match status" value="1"/>
</dbReference>
<keyword evidence="5 6" id="KW-0046">Antibiotic resistance</keyword>
<evidence type="ECO:0000256" key="1">
    <source>
        <dbReference type="ARBA" id="ARBA00001526"/>
    </source>
</evidence>
<dbReference type="PRINTS" id="PR00118">
    <property type="entry name" value="BLACTAMASEA"/>
</dbReference>
<dbReference type="NCBIfam" id="NF033103">
    <property type="entry name" value="bla_class_A"/>
    <property type="match status" value="1"/>
</dbReference>